<dbReference type="PANTHER" id="PTHR11051:SF13">
    <property type="entry name" value="GLYCOSYL TRANSFERASE"/>
    <property type="match status" value="1"/>
</dbReference>
<dbReference type="InterPro" id="IPR008928">
    <property type="entry name" value="6-hairpin_glycosidase_sf"/>
</dbReference>
<evidence type="ECO:0000313" key="10">
    <source>
        <dbReference type="Proteomes" id="UP000010729"/>
    </source>
</evidence>
<feature type="non-terminal residue" evidence="9">
    <location>
        <position position="1"/>
    </location>
</feature>
<sequence>TPAGCGPRRGGHVRKRPQGRDSVDSVANRLLTTHPWQVRESSLDADSLGLGESVFALANGYVGLRGTLDEGQPSAARGVFLAGVYEYHPLSYPEGGYGHPEHGQAMIGVADGTGIRLQVDGVPLDVREAPAGRHERVLDLRAGTLRREFEWTTPRGGRMRLVSTRMVSLAHRATTAIRYEVQALDQPVQIAIRSELTVNCTPPPVDNSDPRVEEALHSPFESCLRGSHQTGGHLVHRTRRSGTCVAAAVEHEILRPEDAQVHTTDGEDQVATSLVAELPPGGTAGFVKYICHAWSREDPPAGLRDQAAAALEAARQLGWEGLAAEQQRVLDNFWQAADVEVDGDPDLQQALRFDLFQLLQASACVNAAPVGAKGLTGYGYSGHTFWDIDSFLVPAMTLLRPEDAARMLRWRSSGLDRARERAQVLGLEGASFPWRTIDGGEASAYWPASTAAAHLNADIARAFGFWADATGRNLEEVGGLDVLVETARVWARMLHRDHKGRCHLYGMTGPDEYTGVVDDNVFTNLMAKRNLDLAADACEANPAAAQRLRVSREEKRHWREAADAMYVPYDHVLGVHPANEGFTTYREWDFEGQQGAYPVQDHAHYAKIYRRQVVKQADLELALWWCSDAFTPEEAARNLDYYERRTVRDSSLSAAAQAVACAHAGHLDLALAYLREAALVDLRDLQQDSQEGLHLASLAGAWLALACGLGGLQTEGGKLQLAPRLPARLERIAFRLQWRGHRLGVETTPAGTTMRLLDTGTSGTAADEAELTLSVDGTDYVVAPGRPAKAPLHAAEPLLQRQPSRQGGNRTGSSQRRNGATPANSVSQRSAAASPASGQAHHAKAPAMA</sequence>
<feature type="region of interest" description="Disordered" evidence="5">
    <location>
        <begin position="1"/>
        <end position="22"/>
    </location>
</feature>
<evidence type="ECO:0000259" key="8">
    <source>
        <dbReference type="Pfam" id="PF03636"/>
    </source>
</evidence>
<dbReference type="InterPro" id="IPR005194">
    <property type="entry name" value="Glyco_hydro_65_C"/>
</dbReference>
<dbReference type="InterPro" id="IPR005196">
    <property type="entry name" value="Glyco_hydro_65_N"/>
</dbReference>
<dbReference type="Pfam" id="PF03632">
    <property type="entry name" value="Glyco_hydro_65m"/>
    <property type="match status" value="1"/>
</dbReference>
<evidence type="ECO:0000256" key="2">
    <source>
        <dbReference type="ARBA" id="ARBA00023295"/>
    </source>
</evidence>
<protein>
    <submittedName>
        <fullName evidence="9">Glycoside hydrolase family protein</fullName>
    </submittedName>
</protein>
<feature type="compositionally biased region" description="Polar residues" evidence="5">
    <location>
        <begin position="801"/>
        <end position="831"/>
    </location>
</feature>
<dbReference type="PANTHER" id="PTHR11051">
    <property type="entry name" value="GLYCOSYL HYDROLASE-RELATED"/>
    <property type="match status" value="1"/>
</dbReference>
<comment type="similarity">
    <text evidence="1">Belongs to the glycosyl hydrolase 65 family.</text>
</comment>
<feature type="domain" description="Glycoside hydrolase family 65 C-terminal" evidence="7">
    <location>
        <begin position="712"/>
        <end position="758"/>
    </location>
</feature>
<gene>
    <name evidence="9" type="ORF">D477_016470</name>
</gene>
<dbReference type="Pfam" id="PF03633">
    <property type="entry name" value="Glyco_hydro_65C"/>
    <property type="match status" value="1"/>
</dbReference>
<name>N1UVT1_9MICC</name>
<dbReference type="InterPro" id="IPR011013">
    <property type="entry name" value="Gal_mutarotase_sf_dom"/>
</dbReference>
<feature type="binding site" evidence="4">
    <location>
        <begin position="615"/>
        <end position="616"/>
    </location>
    <ligand>
        <name>substrate</name>
    </ligand>
</feature>
<feature type="binding site" evidence="4">
    <location>
        <begin position="386"/>
        <end position="387"/>
    </location>
    <ligand>
        <name>substrate</name>
    </ligand>
</feature>
<dbReference type="Proteomes" id="UP000010729">
    <property type="component" value="Unassembled WGS sequence"/>
</dbReference>
<organism evidence="9 10">
    <name type="scientific">Arthrobacter crystallopoietes BAB-32</name>
    <dbReference type="NCBI Taxonomy" id="1246476"/>
    <lineage>
        <taxon>Bacteria</taxon>
        <taxon>Bacillati</taxon>
        <taxon>Actinomycetota</taxon>
        <taxon>Actinomycetes</taxon>
        <taxon>Micrococcales</taxon>
        <taxon>Micrococcaceae</taxon>
        <taxon>Crystallibacter</taxon>
    </lineage>
</organism>
<dbReference type="Pfam" id="PF03636">
    <property type="entry name" value="Glyco_hydro_65N"/>
    <property type="match status" value="1"/>
</dbReference>
<evidence type="ECO:0000256" key="3">
    <source>
        <dbReference type="PIRSR" id="PIRSR036289-50"/>
    </source>
</evidence>
<dbReference type="GO" id="GO:0004553">
    <property type="term" value="F:hydrolase activity, hydrolyzing O-glycosyl compounds"/>
    <property type="evidence" value="ECO:0007669"/>
    <property type="project" value="TreeGrafter"/>
</dbReference>
<dbReference type="InterPro" id="IPR017045">
    <property type="entry name" value="Malt_Pase/Glycosyl_Hdrlase"/>
</dbReference>
<evidence type="ECO:0000256" key="1">
    <source>
        <dbReference type="ARBA" id="ARBA00006768"/>
    </source>
</evidence>
<dbReference type="InterPro" id="IPR005195">
    <property type="entry name" value="Glyco_hydro_65_M"/>
</dbReference>
<feature type="region of interest" description="Disordered" evidence="5">
    <location>
        <begin position="792"/>
        <end position="849"/>
    </location>
</feature>
<evidence type="ECO:0000259" key="6">
    <source>
        <dbReference type="Pfam" id="PF03632"/>
    </source>
</evidence>
<dbReference type="PIRSF" id="PIRSF036289">
    <property type="entry name" value="Glycosyl_hydrolase_malt_phosph"/>
    <property type="match status" value="1"/>
</dbReference>
<feature type="domain" description="Glycoside hydrolase family 65 N-terminal" evidence="8">
    <location>
        <begin position="40"/>
        <end position="296"/>
    </location>
</feature>
<proteinExistence type="inferred from homology"/>
<reference evidence="9 10" key="1">
    <citation type="journal article" date="2013" name="Genome Announc.">
        <title>Draft Genome Sequence of Arthrobacter crystallopoietes Strain BAB-32, Revealing Genes for Bioremediation.</title>
        <authorList>
            <person name="Joshi M.N."/>
            <person name="Pandit A.S."/>
            <person name="Sharma A."/>
            <person name="Pandya R.V."/>
            <person name="Desai S.M."/>
            <person name="Saxena A.K."/>
            <person name="Bagatharia S.B."/>
        </authorList>
    </citation>
    <scope>NUCLEOTIDE SEQUENCE [LARGE SCALE GENOMIC DNA]</scope>
    <source>
        <strain evidence="9 10">BAB-32</strain>
    </source>
</reference>
<evidence type="ECO:0000256" key="4">
    <source>
        <dbReference type="PIRSR" id="PIRSR036289-51"/>
    </source>
</evidence>
<dbReference type="Gene3D" id="1.50.10.10">
    <property type="match status" value="1"/>
</dbReference>
<dbReference type="InterPro" id="IPR037018">
    <property type="entry name" value="GH65_N"/>
</dbReference>
<accession>N1UVT1</accession>
<dbReference type="EMBL" id="ANPE02000196">
    <property type="protein sequence ID" value="EMY33165.1"/>
    <property type="molecule type" value="Genomic_DNA"/>
</dbReference>
<feature type="active site" description="Proton donor" evidence="3">
    <location>
        <position position="512"/>
    </location>
</feature>
<keyword evidence="10" id="KW-1185">Reference proteome</keyword>
<dbReference type="AlphaFoldDB" id="N1UVT1"/>
<dbReference type="GO" id="GO:0030246">
    <property type="term" value="F:carbohydrate binding"/>
    <property type="evidence" value="ECO:0007669"/>
    <property type="project" value="InterPro"/>
</dbReference>
<comment type="caution">
    <text evidence="9">The sequence shown here is derived from an EMBL/GenBank/DDBJ whole genome shotgun (WGS) entry which is preliminary data.</text>
</comment>
<dbReference type="GO" id="GO:0016757">
    <property type="term" value="F:glycosyltransferase activity"/>
    <property type="evidence" value="ECO:0007669"/>
    <property type="project" value="UniProtKB-ARBA"/>
</dbReference>
<evidence type="ECO:0000313" key="9">
    <source>
        <dbReference type="EMBL" id="EMY33165.1"/>
    </source>
</evidence>
<evidence type="ECO:0000259" key="7">
    <source>
        <dbReference type="Pfam" id="PF03633"/>
    </source>
</evidence>
<feature type="domain" description="Glycoside hydrolase family 65 central catalytic" evidence="6">
    <location>
        <begin position="352"/>
        <end position="702"/>
    </location>
</feature>
<evidence type="ECO:0000256" key="5">
    <source>
        <dbReference type="SAM" id="MobiDB-lite"/>
    </source>
</evidence>
<dbReference type="Gene3D" id="2.70.98.40">
    <property type="entry name" value="Glycoside hydrolase, family 65, N-terminal domain"/>
    <property type="match status" value="1"/>
</dbReference>
<dbReference type="InterPro" id="IPR012341">
    <property type="entry name" value="6hp_glycosidase-like_sf"/>
</dbReference>
<dbReference type="Gene3D" id="2.60.420.10">
    <property type="entry name" value="Maltose phosphorylase, domain 3"/>
    <property type="match status" value="1"/>
</dbReference>
<dbReference type="SUPFAM" id="SSF74650">
    <property type="entry name" value="Galactose mutarotase-like"/>
    <property type="match status" value="1"/>
</dbReference>
<keyword evidence="9" id="KW-0378">Hydrolase</keyword>
<dbReference type="GO" id="GO:0005975">
    <property type="term" value="P:carbohydrate metabolic process"/>
    <property type="evidence" value="ECO:0007669"/>
    <property type="project" value="InterPro"/>
</dbReference>
<keyword evidence="2" id="KW-0326">Glycosidase</keyword>
<dbReference type="SUPFAM" id="SSF48208">
    <property type="entry name" value="Six-hairpin glycosidases"/>
    <property type="match status" value="1"/>
</dbReference>